<evidence type="ECO:0000313" key="2">
    <source>
        <dbReference type="Proteomes" id="UP000277204"/>
    </source>
</evidence>
<accession>A0A183MZP2</accession>
<sequence length="165" mass="18412">MLKNFSKKFSYFSVVGHESLANDVRQSVYFQKLPTLPVTCRELDGDVTNLPIIFEDIFLPHNNNNNNNNKTKSLNLSQPINGNNNIEIYTTNAPKTKYTSMELLLTHKSPSTTDDDAFTPVKTRSDDNESGIYMEEDAVGVGVLSKTATRNKSTDLSRCDTTPGK</sequence>
<protein>
    <submittedName>
        <fullName evidence="1">Uncharacterized protein</fullName>
    </submittedName>
</protein>
<dbReference type="EMBL" id="UZAI01018739">
    <property type="protein sequence ID" value="VDP39819.1"/>
    <property type="molecule type" value="Genomic_DNA"/>
</dbReference>
<organism evidence="1 2">
    <name type="scientific">Schistosoma margrebowiei</name>
    <dbReference type="NCBI Taxonomy" id="48269"/>
    <lineage>
        <taxon>Eukaryota</taxon>
        <taxon>Metazoa</taxon>
        <taxon>Spiralia</taxon>
        <taxon>Lophotrochozoa</taxon>
        <taxon>Platyhelminthes</taxon>
        <taxon>Trematoda</taxon>
        <taxon>Digenea</taxon>
        <taxon>Strigeidida</taxon>
        <taxon>Schistosomatoidea</taxon>
        <taxon>Schistosomatidae</taxon>
        <taxon>Schistosoma</taxon>
    </lineage>
</organism>
<dbReference type="AlphaFoldDB" id="A0A183MZP2"/>
<dbReference type="Proteomes" id="UP000277204">
    <property type="component" value="Unassembled WGS sequence"/>
</dbReference>
<name>A0A183MZP2_9TREM</name>
<proteinExistence type="predicted"/>
<evidence type="ECO:0000313" key="1">
    <source>
        <dbReference type="EMBL" id="VDP39819.1"/>
    </source>
</evidence>
<keyword evidence="2" id="KW-1185">Reference proteome</keyword>
<reference evidence="1 2" key="1">
    <citation type="submission" date="2018-11" db="EMBL/GenBank/DDBJ databases">
        <authorList>
            <consortium name="Pathogen Informatics"/>
        </authorList>
    </citation>
    <scope>NUCLEOTIDE SEQUENCE [LARGE SCALE GENOMIC DNA]</scope>
    <source>
        <strain evidence="1 2">Zambia</strain>
    </source>
</reference>
<gene>
    <name evidence="1" type="ORF">SMRZ_LOCUS21517</name>
</gene>